<evidence type="ECO:0000313" key="6">
    <source>
        <dbReference type="Proteomes" id="UP000077521"/>
    </source>
</evidence>
<dbReference type="InterPro" id="IPR016169">
    <property type="entry name" value="FAD-bd_PCMH_sub2"/>
</dbReference>
<organism evidence="5 6">
    <name type="scientific">Tilletia indica</name>
    <dbReference type="NCBI Taxonomy" id="43049"/>
    <lineage>
        <taxon>Eukaryota</taxon>
        <taxon>Fungi</taxon>
        <taxon>Dikarya</taxon>
        <taxon>Basidiomycota</taxon>
        <taxon>Ustilaginomycotina</taxon>
        <taxon>Exobasidiomycetes</taxon>
        <taxon>Tilletiales</taxon>
        <taxon>Tilletiaceae</taxon>
        <taxon>Tilletia</taxon>
    </lineage>
</organism>
<reference evidence="5" key="1">
    <citation type="submission" date="2016-04" db="EMBL/GenBank/DDBJ databases">
        <authorList>
            <person name="Nguyen H.D."/>
            <person name="Samba Siva P."/>
            <person name="Cullis J."/>
            <person name="Levesque C.A."/>
            <person name="Hambleton S."/>
        </authorList>
    </citation>
    <scope>NUCLEOTIDE SEQUENCE</scope>
    <source>
        <strain evidence="5">DAOMC 236416</strain>
    </source>
</reference>
<dbReference type="SUPFAM" id="SSF56176">
    <property type="entry name" value="FAD-binding/transporter-associated domain-like"/>
    <property type="match status" value="1"/>
</dbReference>
<sequence>MVAALSTLFSALVAATVLVHTVVQAQMVSEPEGMLGLRAQAAQKQTVFTDPTCKAIQGVISSASAIYAPGNSDYTKQIKHYCSSGDFYSKCSVEPATAADVSAVLKVLGMSNSSFAVRGGGHSCAPGFSGSKGVNVAMTRFNDVSYNKAEGIVKYGSGLVWEQVYKGLEPYDVKVVGGRVLGVGVAGLSLGGGYSFLTNQYGIATDGIVAYDFVTANGTVLHVTKQSYADLFFLLQGGFNNAGIVMNFYVKARPRAKVWGGAIFFGDNNIDAVLNLTAQFASEANTDPLGSLLPTINAFAGIPLVECQIFYDNPDGPPNGSFVKNIFDQLMALPSLHRDVLPNRTMANLTGAVPSDGVKGTRGTFSTVSLERLTPEILQTIKEEFKFYGTVAPLGAGIFISYALDSFTTSASYPASSSTGWPHTKHLSPMSLYFAWPLGLSDGLFYDAIRKSTNKIRQAAIAQGQNLDDLYMYPNYALYDTPLEQMYGPNVARLTQISAKYDPSKVMARAGGFQFARGQNTYGIYGP</sequence>
<dbReference type="Gene3D" id="3.40.462.20">
    <property type="match status" value="1"/>
</dbReference>
<dbReference type="InterPro" id="IPR036318">
    <property type="entry name" value="FAD-bd_PCMH-like_sf"/>
</dbReference>
<keyword evidence="4" id="KW-0560">Oxidoreductase</keyword>
<dbReference type="InterPro" id="IPR006094">
    <property type="entry name" value="Oxid_FAD_bind_N"/>
</dbReference>
<keyword evidence="2" id="KW-0285">Flavoprotein</keyword>
<dbReference type="Gene3D" id="3.30.43.10">
    <property type="entry name" value="Uridine Diphospho-n-acetylenolpyruvylglucosamine Reductase, domain 2"/>
    <property type="match status" value="1"/>
</dbReference>
<dbReference type="Pfam" id="PF01565">
    <property type="entry name" value="FAD_binding_4"/>
    <property type="match status" value="1"/>
</dbReference>
<comment type="caution">
    <text evidence="5">The sequence shown here is derived from an EMBL/GenBank/DDBJ whole genome shotgun (WGS) entry which is preliminary data.</text>
</comment>
<name>A0A177T7Y2_9BASI</name>
<dbReference type="InterPro" id="IPR016167">
    <property type="entry name" value="FAD-bd_PCMH_sub1"/>
</dbReference>
<dbReference type="Proteomes" id="UP000077521">
    <property type="component" value="Unassembled WGS sequence"/>
</dbReference>
<evidence type="ECO:0000256" key="1">
    <source>
        <dbReference type="ARBA" id="ARBA00005466"/>
    </source>
</evidence>
<dbReference type="PANTHER" id="PTHR42973:SF13">
    <property type="entry name" value="FAD-BINDING PCMH-TYPE DOMAIN-CONTAINING PROTEIN"/>
    <property type="match status" value="1"/>
</dbReference>
<protein>
    <submittedName>
        <fullName evidence="5">Uncharacterized protein</fullName>
    </submittedName>
</protein>
<keyword evidence="6" id="KW-1185">Reference proteome</keyword>
<keyword evidence="3" id="KW-0274">FAD</keyword>
<reference evidence="5" key="2">
    <citation type="journal article" date="2019" name="IMA Fungus">
        <title>Genome sequencing and comparison of five Tilletia species to identify candidate genes for the detection of regulated species infecting wheat.</title>
        <authorList>
            <person name="Nguyen H.D.T."/>
            <person name="Sultana T."/>
            <person name="Kesanakurti P."/>
            <person name="Hambleton S."/>
        </authorList>
    </citation>
    <scope>NUCLEOTIDE SEQUENCE</scope>
    <source>
        <strain evidence="5">DAOMC 236416</strain>
    </source>
</reference>
<dbReference type="GO" id="GO:0071949">
    <property type="term" value="F:FAD binding"/>
    <property type="evidence" value="ECO:0007669"/>
    <property type="project" value="InterPro"/>
</dbReference>
<dbReference type="GO" id="GO:0016491">
    <property type="term" value="F:oxidoreductase activity"/>
    <property type="evidence" value="ECO:0007669"/>
    <property type="project" value="UniProtKB-KW"/>
</dbReference>
<proteinExistence type="inferred from homology"/>
<dbReference type="PANTHER" id="PTHR42973">
    <property type="entry name" value="BINDING OXIDOREDUCTASE, PUTATIVE (AFU_ORTHOLOGUE AFUA_1G17690)-RELATED"/>
    <property type="match status" value="1"/>
</dbReference>
<evidence type="ECO:0000256" key="2">
    <source>
        <dbReference type="ARBA" id="ARBA00022630"/>
    </source>
</evidence>
<dbReference type="Gene3D" id="3.30.465.10">
    <property type="match status" value="1"/>
</dbReference>
<dbReference type="InterPro" id="IPR016166">
    <property type="entry name" value="FAD-bd_PCMH"/>
</dbReference>
<comment type="similarity">
    <text evidence="1">Belongs to the oxygen-dependent FAD-linked oxidoreductase family.</text>
</comment>
<accession>A0A177T7Y2</accession>
<dbReference type="AlphaFoldDB" id="A0A177T7Y2"/>
<dbReference type="PROSITE" id="PS51387">
    <property type="entry name" value="FAD_PCMH"/>
    <property type="match status" value="1"/>
</dbReference>
<evidence type="ECO:0000256" key="3">
    <source>
        <dbReference type="ARBA" id="ARBA00022827"/>
    </source>
</evidence>
<evidence type="ECO:0000256" key="4">
    <source>
        <dbReference type="ARBA" id="ARBA00023002"/>
    </source>
</evidence>
<gene>
    <name evidence="5" type="ORF">A4X13_0g5541</name>
</gene>
<dbReference type="EMBL" id="LWDF02000440">
    <property type="protein sequence ID" value="KAE8248626.1"/>
    <property type="molecule type" value="Genomic_DNA"/>
</dbReference>
<dbReference type="InterPro" id="IPR050416">
    <property type="entry name" value="FAD-linked_Oxidoreductase"/>
</dbReference>
<evidence type="ECO:0000313" key="5">
    <source>
        <dbReference type="EMBL" id="KAE8248626.1"/>
    </source>
</evidence>